<dbReference type="EMBL" id="HBIP01010837">
    <property type="protein sequence ID" value="CAE0490979.1"/>
    <property type="molecule type" value="Transcribed_RNA"/>
</dbReference>
<proteinExistence type="predicted"/>
<evidence type="ECO:0000259" key="1">
    <source>
        <dbReference type="Pfam" id="PF24560"/>
    </source>
</evidence>
<protein>
    <recommendedName>
        <fullName evidence="1">OTU1-like C-terminal C2H2-type zinc finger domain-containing protein</fullName>
    </recommendedName>
</protein>
<evidence type="ECO:0000313" key="2">
    <source>
        <dbReference type="EMBL" id="CAE0490979.1"/>
    </source>
</evidence>
<feature type="domain" description="OTU1-like C-terminal C2H2-type zinc finger" evidence="1">
    <location>
        <begin position="172"/>
        <end position="206"/>
    </location>
</feature>
<sequence length="206" mass="23242">MYWRCFAPTCVLFHAFSTCSAPCVYWSMYWNMHWELKSVLDSVLFHMRTAPTCVLVSILGSWSMDSSFYCSCACTSHLPLRCPCFQPPKVLTWHALEWPTCLCLFVKKYLVHSLFDSLHSCCSPPSCAFKVGPEELDITKFETSAPDAQDIQQAARLLVQAAHEARQFTNTASFTLRCGVCQVGLKGEKEAMQHAASTGHANFQEY</sequence>
<organism evidence="2">
    <name type="scientific">Dunaliella tertiolecta</name>
    <name type="common">Green alga</name>
    <dbReference type="NCBI Taxonomy" id="3047"/>
    <lineage>
        <taxon>Eukaryota</taxon>
        <taxon>Viridiplantae</taxon>
        <taxon>Chlorophyta</taxon>
        <taxon>core chlorophytes</taxon>
        <taxon>Chlorophyceae</taxon>
        <taxon>CS clade</taxon>
        <taxon>Chlamydomonadales</taxon>
        <taxon>Dunaliellaceae</taxon>
        <taxon>Dunaliella</taxon>
    </lineage>
</organism>
<dbReference type="InterPro" id="IPR057766">
    <property type="entry name" value="Znf-C2H2_OTU1-like_C"/>
</dbReference>
<dbReference type="AlphaFoldDB" id="A0A7S3QRZ6"/>
<name>A0A7S3QRZ6_DUNTE</name>
<gene>
    <name evidence="2" type="ORF">DTER00134_LOCUS6052</name>
</gene>
<accession>A0A7S3QRZ6</accession>
<dbReference type="Pfam" id="PF24560">
    <property type="entry name" value="zf-C2H2_OTU1_C"/>
    <property type="match status" value="1"/>
</dbReference>
<reference evidence="2" key="1">
    <citation type="submission" date="2021-01" db="EMBL/GenBank/DDBJ databases">
        <authorList>
            <person name="Corre E."/>
            <person name="Pelletier E."/>
            <person name="Niang G."/>
            <person name="Scheremetjew M."/>
            <person name="Finn R."/>
            <person name="Kale V."/>
            <person name="Holt S."/>
            <person name="Cochrane G."/>
            <person name="Meng A."/>
            <person name="Brown T."/>
            <person name="Cohen L."/>
        </authorList>
    </citation>
    <scope>NUCLEOTIDE SEQUENCE</scope>
    <source>
        <strain evidence="2">CCMP1320</strain>
    </source>
</reference>